<dbReference type="EMBL" id="JANKHO010000005">
    <property type="protein sequence ID" value="KAJ3517973.1"/>
    <property type="molecule type" value="Genomic_DNA"/>
</dbReference>
<keyword evidence="14" id="KW-0175">Coiled coil</keyword>
<dbReference type="Pfam" id="PF05064">
    <property type="entry name" value="Nsp1_C"/>
    <property type="match status" value="1"/>
</dbReference>
<feature type="compositionally biased region" description="Low complexity" evidence="15">
    <location>
        <begin position="64"/>
        <end position="91"/>
    </location>
</feature>
<dbReference type="GO" id="GO:0006606">
    <property type="term" value="P:protein import into nucleus"/>
    <property type="evidence" value="ECO:0007669"/>
    <property type="project" value="TreeGrafter"/>
</dbReference>
<accession>A0A9W8TFH5</accession>
<keyword evidence="6" id="KW-0509">mRNA transport</keyword>
<evidence type="ECO:0000256" key="11">
    <source>
        <dbReference type="ARBA" id="ARBA00068864"/>
    </source>
</evidence>
<dbReference type="PANTHER" id="PTHR12084">
    <property type="entry name" value="NUCLEAR PORE GLYCOPROTEIN P62-RELATED"/>
    <property type="match status" value="1"/>
</dbReference>
<reference evidence="17" key="1">
    <citation type="submission" date="2022-07" db="EMBL/GenBank/DDBJ databases">
        <title>Genome Sequence of Agrocybe chaxingu.</title>
        <authorList>
            <person name="Buettner E."/>
        </authorList>
    </citation>
    <scope>NUCLEOTIDE SEQUENCE</scope>
    <source>
        <strain evidence="17">MP-N11</strain>
    </source>
</reference>
<dbReference type="GO" id="GO:0005543">
    <property type="term" value="F:phospholipid binding"/>
    <property type="evidence" value="ECO:0007669"/>
    <property type="project" value="TreeGrafter"/>
</dbReference>
<feature type="compositionally biased region" description="Gly residues" evidence="15">
    <location>
        <begin position="42"/>
        <end position="51"/>
    </location>
</feature>
<evidence type="ECO:0000256" key="5">
    <source>
        <dbReference type="ARBA" id="ARBA00022448"/>
    </source>
</evidence>
<proteinExistence type="inferred from homology"/>
<dbReference type="GO" id="GO:0051028">
    <property type="term" value="P:mRNA transport"/>
    <property type="evidence" value="ECO:0007669"/>
    <property type="project" value="UniProtKB-KW"/>
</dbReference>
<dbReference type="OrthoDB" id="344345at2759"/>
<feature type="region of interest" description="Disordered" evidence="15">
    <location>
        <begin position="1"/>
        <end position="103"/>
    </location>
</feature>
<evidence type="ECO:0000256" key="6">
    <source>
        <dbReference type="ARBA" id="ARBA00022816"/>
    </source>
</evidence>
<feature type="region of interest" description="Disordered" evidence="15">
    <location>
        <begin position="564"/>
        <end position="587"/>
    </location>
</feature>
<feature type="compositionally biased region" description="Low complexity" evidence="15">
    <location>
        <begin position="306"/>
        <end position="317"/>
    </location>
</feature>
<evidence type="ECO:0000259" key="16">
    <source>
        <dbReference type="Pfam" id="PF05064"/>
    </source>
</evidence>
<evidence type="ECO:0000256" key="12">
    <source>
        <dbReference type="ARBA" id="ARBA00078941"/>
    </source>
</evidence>
<feature type="compositionally biased region" description="Low complexity" evidence="15">
    <location>
        <begin position="247"/>
        <end position="261"/>
    </location>
</feature>
<keyword evidence="7" id="KW-0653">Protein transport</keyword>
<evidence type="ECO:0000256" key="14">
    <source>
        <dbReference type="SAM" id="Coils"/>
    </source>
</evidence>
<feature type="compositionally biased region" description="Gly residues" evidence="15">
    <location>
        <begin position="144"/>
        <end position="153"/>
    </location>
</feature>
<dbReference type="Proteomes" id="UP001148786">
    <property type="component" value="Unassembled WGS sequence"/>
</dbReference>
<keyword evidence="9" id="KW-0906">Nuclear pore complex</keyword>
<dbReference type="InterPro" id="IPR026010">
    <property type="entry name" value="NSP1/NUP62"/>
</dbReference>
<dbReference type="InterPro" id="IPR007758">
    <property type="entry name" value="Nucleoporin_NSP1_C"/>
</dbReference>
<evidence type="ECO:0000256" key="7">
    <source>
        <dbReference type="ARBA" id="ARBA00022927"/>
    </source>
</evidence>
<evidence type="ECO:0000256" key="10">
    <source>
        <dbReference type="ARBA" id="ARBA00023242"/>
    </source>
</evidence>
<evidence type="ECO:0000313" key="17">
    <source>
        <dbReference type="EMBL" id="KAJ3517973.1"/>
    </source>
</evidence>
<dbReference type="GO" id="GO:0006405">
    <property type="term" value="P:RNA export from nucleus"/>
    <property type="evidence" value="ECO:0007669"/>
    <property type="project" value="TreeGrafter"/>
</dbReference>
<evidence type="ECO:0000256" key="3">
    <source>
        <dbReference type="ARBA" id="ARBA00004620"/>
    </source>
</evidence>
<evidence type="ECO:0000256" key="13">
    <source>
        <dbReference type="ARBA" id="ARBA00081079"/>
    </source>
</evidence>
<keyword evidence="18" id="KW-1185">Reference proteome</keyword>
<feature type="compositionally biased region" description="Low complexity" evidence="15">
    <location>
        <begin position="172"/>
        <end position="183"/>
    </location>
</feature>
<feature type="region of interest" description="Disordered" evidence="15">
    <location>
        <begin position="277"/>
        <end position="359"/>
    </location>
</feature>
<feature type="compositionally biased region" description="Gly residues" evidence="15">
    <location>
        <begin position="18"/>
        <end position="29"/>
    </location>
</feature>
<feature type="coiled-coil region" evidence="14">
    <location>
        <begin position="428"/>
        <end position="465"/>
    </location>
</feature>
<name>A0A9W8TFH5_9AGAR</name>
<protein>
    <recommendedName>
        <fullName evidence="11">Nucleoporin NSP1</fullName>
    </recommendedName>
    <alternativeName>
        <fullName evidence="12">Nuclear pore protein NSP1</fullName>
    </alternativeName>
    <alternativeName>
        <fullName evidence="13">Nucleoskeletal-like protein</fullName>
    </alternativeName>
</protein>
<dbReference type="PANTHER" id="PTHR12084:SF0">
    <property type="entry name" value="NUCLEAR PORE GLYCOPROTEIN P62"/>
    <property type="match status" value="1"/>
</dbReference>
<feature type="compositionally biased region" description="Basic and acidic residues" evidence="15">
    <location>
        <begin position="339"/>
        <end position="356"/>
    </location>
</feature>
<comment type="similarity">
    <text evidence="4">Belongs to the nucleoporin NSP1/NUP62 family.</text>
</comment>
<feature type="domain" description="Nucleoporin NSP1-like C-terminal" evidence="16">
    <location>
        <begin position="372"/>
        <end position="470"/>
    </location>
</feature>
<sequence>MSFFNPPGNNTSSTPAGGATGGGLFGGGNTNSTGNTNVFGAGIFGGGGTPNAGGTPSPFGNADTTTGSTAAPASTSGGIFGNANRTTTTPATGGGLFGGGTANTSSTPAGGLFGAGGASTTASNPPSGLFGGANASSTTPATGTTGGLFGGGTTNASTTPAAGGLFGGAKSNTAPAPATNTNPLFGGGTSAFSLPKSADNGAPKPPASSFFSQPNTSSTPAAGATSTAPGTGFFSLPPKPADSAGRAAPSTSTGPSTTSATAGGGLFGSGLFGKPTATTAAPASSSATSPFSVGGDKKDATSTSTPAGGLFGAPPAANKDAEKKDTSPAAAFPLFGAAKPDEKKDTSVTAAKEGDKPAGTVGASTAVVVAIPPPSMLRGKTLEEIVNRWSSDLETNVREFNRFAAEVEAWDRTLIENGNNIAALYSHVVAAERQQNEINEALDHIEQQQKDLASTLDAYEKVSQEILGTQGASLRTLDAGPADNERDKNYMLATDLHTHLDDISGSLTQMIDSVNGLSIASKPDDSTNDPMSQIAQVLSSHLESLQWIDAAVREVEGKATDVEKRIKESGHTLSGSTSKPRGFGLNR</sequence>
<evidence type="ECO:0000313" key="18">
    <source>
        <dbReference type="Proteomes" id="UP001148786"/>
    </source>
</evidence>
<dbReference type="GO" id="GO:0017056">
    <property type="term" value="F:structural constituent of nuclear pore"/>
    <property type="evidence" value="ECO:0007669"/>
    <property type="project" value="InterPro"/>
</dbReference>
<dbReference type="FunFam" id="1.20.5.170:FF:000040">
    <property type="entry name" value="Nuclear pore glycoprotein p62"/>
    <property type="match status" value="1"/>
</dbReference>
<dbReference type="GO" id="GO:0044613">
    <property type="term" value="C:nuclear pore central transport channel"/>
    <property type="evidence" value="ECO:0007669"/>
    <property type="project" value="TreeGrafter"/>
</dbReference>
<keyword evidence="5" id="KW-0813">Transport</keyword>
<comment type="caution">
    <text evidence="17">The sequence shown here is derived from an EMBL/GenBank/DDBJ whole genome shotgun (WGS) entry which is preliminary data.</text>
</comment>
<keyword evidence="10" id="KW-0539">Nucleus</keyword>
<feature type="compositionally biased region" description="Low complexity" evidence="15">
    <location>
        <begin position="216"/>
        <end position="232"/>
    </location>
</feature>
<keyword evidence="8" id="KW-0811">Translocation</keyword>
<gene>
    <name evidence="17" type="ORF">NLJ89_g167</name>
</gene>
<feature type="compositionally biased region" description="Low complexity" evidence="15">
    <location>
        <begin position="30"/>
        <end position="41"/>
    </location>
</feature>
<evidence type="ECO:0000256" key="9">
    <source>
        <dbReference type="ARBA" id="ARBA00023132"/>
    </source>
</evidence>
<evidence type="ECO:0000256" key="15">
    <source>
        <dbReference type="SAM" id="MobiDB-lite"/>
    </source>
</evidence>
<feature type="compositionally biased region" description="Gly residues" evidence="15">
    <location>
        <begin position="92"/>
        <end position="101"/>
    </location>
</feature>
<feature type="compositionally biased region" description="Low complexity" evidence="15">
    <location>
        <begin position="132"/>
        <end position="143"/>
    </location>
</feature>
<feature type="compositionally biased region" description="Low complexity" evidence="15">
    <location>
        <begin position="277"/>
        <end position="290"/>
    </location>
</feature>
<dbReference type="Gene3D" id="1.20.5.170">
    <property type="match status" value="1"/>
</dbReference>
<evidence type="ECO:0000256" key="2">
    <source>
        <dbReference type="ARBA" id="ARBA00004567"/>
    </source>
</evidence>
<evidence type="ECO:0000256" key="4">
    <source>
        <dbReference type="ARBA" id="ARBA00005911"/>
    </source>
</evidence>
<organism evidence="17 18">
    <name type="scientific">Agrocybe chaxingu</name>
    <dbReference type="NCBI Taxonomy" id="84603"/>
    <lineage>
        <taxon>Eukaryota</taxon>
        <taxon>Fungi</taxon>
        <taxon>Dikarya</taxon>
        <taxon>Basidiomycota</taxon>
        <taxon>Agaricomycotina</taxon>
        <taxon>Agaricomycetes</taxon>
        <taxon>Agaricomycetidae</taxon>
        <taxon>Agaricales</taxon>
        <taxon>Agaricineae</taxon>
        <taxon>Strophariaceae</taxon>
        <taxon>Agrocybe</taxon>
    </lineage>
</organism>
<dbReference type="AlphaFoldDB" id="A0A9W8TFH5"/>
<dbReference type="GO" id="GO:0031965">
    <property type="term" value="C:nuclear membrane"/>
    <property type="evidence" value="ECO:0007669"/>
    <property type="project" value="UniProtKB-SubCell"/>
</dbReference>
<comment type="subcellular location">
    <subcellularLocation>
        <location evidence="1">Nucleus membrane</location>
        <topology evidence="1">Peripheral membrane protein</topology>
        <orientation evidence="1">Cytoplasmic side</orientation>
    </subcellularLocation>
    <subcellularLocation>
        <location evidence="3">Nucleus membrane</location>
        <topology evidence="3">Peripheral membrane protein</topology>
        <orientation evidence="3">Nucleoplasmic side</orientation>
    </subcellularLocation>
    <subcellularLocation>
        <location evidence="2">Nucleus</location>
        <location evidence="2">Nuclear pore complex</location>
    </subcellularLocation>
</comment>
<evidence type="ECO:0000256" key="1">
    <source>
        <dbReference type="ARBA" id="ARBA00004335"/>
    </source>
</evidence>
<feature type="region of interest" description="Disordered" evidence="15">
    <location>
        <begin position="116"/>
        <end position="264"/>
    </location>
</feature>
<evidence type="ECO:0000256" key="8">
    <source>
        <dbReference type="ARBA" id="ARBA00023010"/>
    </source>
</evidence>